<evidence type="ECO:0000256" key="2">
    <source>
        <dbReference type="SAM" id="Phobius"/>
    </source>
</evidence>
<dbReference type="Proteomes" id="UP000620124">
    <property type="component" value="Unassembled WGS sequence"/>
</dbReference>
<feature type="compositionally biased region" description="Polar residues" evidence="1">
    <location>
        <begin position="172"/>
        <end position="185"/>
    </location>
</feature>
<feature type="compositionally biased region" description="Basic and acidic residues" evidence="1">
    <location>
        <begin position="125"/>
        <end position="134"/>
    </location>
</feature>
<protein>
    <submittedName>
        <fullName evidence="3">Uncharacterized protein</fullName>
    </submittedName>
</protein>
<keyword evidence="4" id="KW-1185">Reference proteome</keyword>
<gene>
    <name evidence="3" type="ORF">MVEN_02584300</name>
</gene>
<organism evidence="3 4">
    <name type="scientific">Mycena venus</name>
    <dbReference type="NCBI Taxonomy" id="2733690"/>
    <lineage>
        <taxon>Eukaryota</taxon>
        <taxon>Fungi</taxon>
        <taxon>Dikarya</taxon>
        <taxon>Basidiomycota</taxon>
        <taxon>Agaricomycotina</taxon>
        <taxon>Agaricomycetes</taxon>
        <taxon>Agaricomycetidae</taxon>
        <taxon>Agaricales</taxon>
        <taxon>Marasmiineae</taxon>
        <taxon>Mycenaceae</taxon>
        <taxon>Mycena</taxon>
    </lineage>
</organism>
<name>A0A8H6WU43_9AGAR</name>
<reference evidence="3" key="1">
    <citation type="submission" date="2020-05" db="EMBL/GenBank/DDBJ databases">
        <title>Mycena genomes resolve the evolution of fungal bioluminescence.</title>
        <authorList>
            <person name="Tsai I.J."/>
        </authorList>
    </citation>
    <scope>NUCLEOTIDE SEQUENCE</scope>
    <source>
        <strain evidence="3">CCC161011</strain>
    </source>
</reference>
<keyword evidence="2" id="KW-0472">Membrane</keyword>
<feature type="compositionally biased region" description="Polar residues" evidence="1">
    <location>
        <begin position="197"/>
        <end position="209"/>
    </location>
</feature>
<proteinExistence type="predicted"/>
<feature type="region of interest" description="Disordered" evidence="1">
    <location>
        <begin position="168"/>
        <end position="236"/>
    </location>
</feature>
<keyword evidence="2" id="KW-0812">Transmembrane</keyword>
<feature type="transmembrane region" description="Helical" evidence="2">
    <location>
        <begin position="32"/>
        <end position="54"/>
    </location>
</feature>
<dbReference type="EMBL" id="JACAZI010000039">
    <property type="protein sequence ID" value="KAF7326904.1"/>
    <property type="molecule type" value="Genomic_DNA"/>
</dbReference>
<dbReference type="AlphaFoldDB" id="A0A8H6WU43"/>
<comment type="caution">
    <text evidence="3">The sequence shown here is derived from an EMBL/GenBank/DDBJ whole genome shotgun (WGS) entry which is preliminary data.</text>
</comment>
<evidence type="ECO:0000313" key="4">
    <source>
        <dbReference type="Proteomes" id="UP000620124"/>
    </source>
</evidence>
<evidence type="ECO:0000313" key="3">
    <source>
        <dbReference type="EMBL" id="KAF7326904.1"/>
    </source>
</evidence>
<keyword evidence="2" id="KW-1133">Transmembrane helix</keyword>
<dbReference type="OrthoDB" id="3265603at2759"/>
<feature type="region of interest" description="Disordered" evidence="1">
    <location>
        <begin position="96"/>
        <end position="152"/>
    </location>
</feature>
<feature type="region of interest" description="Disordered" evidence="1">
    <location>
        <begin position="61"/>
        <end position="80"/>
    </location>
</feature>
<feature type="compositionally biased region" description="Basic and acidic residues" evidence="1">
    <location>
        <begin position="61"/>
        <end position="74"/>
    </location>
</feature>
<accession>A0A8H6WU43</accession>
<sequence>MPLLSQTRSELLRVAEYGKRDAPRIGGSEGGFIGLVVGLIVIILGSCVAIYFLLRDHSPSERDRAARREERRYPSESSQISLKGRIPWSEKIGGIFGRGTPSKRTSKSGHGWIQASGDAWEADEADRHRSREMSGLEPMDQPFRPPVDPYATASESYSIDSIPSYDPRYTSIPASQSTLPSSILRSESESPIPRSMSPESTVHPSSPQQNRDRHFSVESSNSLRTFEGGTKFIEGL</sequence>
<evidence type="ECO:0000256" key="1">
    <source>
        <dbReference type="SAM" id="MobiDB-lite"/>
    </source>
</evidence>